<name>A0A4Q1CA97_9BACT</name>
<evidence type="ECO:0008006" key="4">
    <source>
        <dbReference type="Google" id="ProtNLM"/>
    </source>
</evidence>
<reference evidence="2 3" key="1">
    <citation type="submission" date="2019-01" db="EMBL/GenBank/DDBJ databases">
        <title>Lacunisphaera sp. strain TWA-58.</title>
        <authorList>
            <person name="Chen W.-M."/>
        </authorList>
    </citation>
    <scope>NUCLEOTIDE SEQUENCE [LARGE SCALE GENOMIC DNA]</scope>
    <source>
        <strain evidence="2 3">TWA-58</strain>
    </source>
</reference>
<feature type="chain" id="PRO_5020320281" description="Porin" evidence="1">
    <location>
        <begin position="21"/>
        <end position="392"/>
    </location>
</feature>
<dbReference type="EMBL" id="SDHX01000001">
    <property type="protein sequence ID" value="RXK55796.1"/>
    <property type="molecule type" value="Genomic_DNA"/>
</dbReference>
<gene>
    <name evidence="2" type="ORF">ESB00_07895</name>
</gene>
<keyword evidence="1" id="KW-0732">Signal</keyword>
<organism evidence="2 3">
    <name type="scientific">Oleiharenicola lentus</name>
    <dbReference type="NCBI Taxonomy" id="2508720"/>
    <lineage>
        <taxon>Bacteria</taxon>
        <taxon>Pseudomonadati</taxon>
        <taxon>Verrucomicrobiota</taxon>
        <taxon>Opitutia</taxon>
        <taxon>Opitutales</taxon>
        <taxon>Opitutaceae</taxon>
        <taxon>Oleiharenicola</taxon>
    </lineage>
</organism>
<evidence type="ECO:0000256" key="1">
    <source>
        <dbReference type="SAM" id="SignalP"/>
    </source>
</evidence>
<protein>
    <recommendedName>
        <fullName evidence="4">Porin</fullName>
    </recommendedName>
</protein>
<sequence length="392" mass="43092">MKTTLRTFLAAAALPSIALAVYAPIPEQEQGKALSYRLGASTYHDSNIFGGATNEIDSMVYNVNAAISYNGSVSDQTFASGSYEISNDHVADRPGKQNLTSHSLSGRIAHSFAQDTNIDLSAAYNIAKNPQSLLAGVPLNTDQSFKRGQFDGRYTTAAGAKTGVVVKYRYINFSYDNAALATDLDRDENLAGLELSYAYLPETKLVAEYRHQTIGYDTANALKDKTSNYFMVGGDYNPGKDIMFSGRAGFEKRDRDNGSDTTAPYIELSSRYAYAEGSFFAAGYVHTIEEPSDVDRFTDTQVNRLFVNLQHQLSGAFTFSGSITYEPSELQGRPGVNVDVEEKTTRLGLALSWRPTKNWTVIGSYDYDDVNSDDVNRGQNRDRLGVSARFTF</sequence>
<dbReference type="AlphaFoldDB" id="A0A4Q1CA97"/>
<accession>A0A4Q1CA97</accession>
<feature type="signal peptide" evidence="1">
    <location>
        <begin position="1"/>
        <end position="20"/>
    </location>
</feature>
<comment type="caution">
    <text evidence="2">The sequence shown here is derived from an EMBL/GenBank/DDBJ whole genome shotgun (WGS) entry which is preliminary data.</text>
</comment>
<evidence type="ECO:0000313" key="2">
    <source>
        <dbReference type="EMBL" id="RXK55796.1"/>
    </source>
</evidence>
<dbReference type="OrthoDB" id="183525at2"/>
<dbReference type="RefSeq" id="WP_129047161.1">
    <property type="nucleotide sequence ID" value="NZ_SDHX01000001.1"/>
</dbReference>
<dbReference type="Proteomes" id="UP000290218">
    <property type="component" value="Unassembled WGS sequence"/>
</dbReference>
<proteinExistence type="predicted"/>
<evidence type="ECO:0000313" key="3">
    <source>
        <dbReference type="Proteomes" id="UP000290218"/>
    </source>
</evidence>
<dbReference type="SUPFAM" id="SSF56935">
    <property type="entry name" value="Porins"/>
    <property type="match status" value="2"/>
</dbReference>
<keyword evidence="3" id="KW-1185">Reference proteome</keyword>